<evidence type="ECO:0000256" key="1">
    <source>
        <dbReference type="SAM" id="Phobius"/>
    </source>
</evidence>
<dbReference type="InterPro" id="IPR050194">
    <property type="entry name" value="Glycosyltransferase_grp1"/>
</dbReference>
<dbReference type="EMBL" id="BMFQ01000001">
    <property type="protein sequence ID" value="GGG36473.1"/>
    <property type="molecule type" value="Genomic_DNA"/>
</dbReference>
<dbReference type="InterPro" id="IPR028098">
    <property type="entry name" value="Glyco_trans_4-like_N"/>
</dbReference>
<reference evidence="4" key="1">
    <citation type="journal article" date="2014" name="Int. J. Syst. Evol. Microbiol.">
        <title>Complete genome sequence of Corynebacterium casei LMG S-19264T (=DSM 44701T), isolated from a smear-ripened cheese.</title>
        <authorList>
            <consortium name="US DOE Joint Genome Institute (JGI-PGF)"/>
            <person name="Walter F."/>
            <person name="Albersmeier A."/>
            <person name="Kalinowski J."/>
            <person name="Ruckert C."/>
        </authorList>
    </citation>
    <scope>NUCLEOTIDE SEQUENCE</scope>
    <source>
        <strain evidence="4">CGMCC 1.12751</strain>
    </source>
</reference>
<organism evidence="4 5">
    <name type="scientific">Bizionia arctica</name>
    <dbReference type="NCBI Taxonomy" id="1495645"/>
    <lineage>
        <taxon>Bacteria</taxon>
        <taxon>Pseudomonadati</taxon>
        <taxon>Bacteroidota</taxon>
        <taxon>Flavobacteriia</taxon>
        <taxon>Flavobacteriales</taxon>
        <taxon>Flavobacteriaceae</taxon>
        <taxon>Bizionia</taxon>
    </lineage>
</organism>
<accession>A0A917GBW9</accession>
<dbReference type="Pfam" id="PF13579">
    <property type="entry name" value="Glyco_trans_4_4"/>
    <property type="match status" value="1"/>
</dbReference>
<comment type="caution">
    <text evidence="4">The sequence shown here is derived from an EMBL/GenBank/DDBJ whole genome shotgun (WGS) entry which is preliminary data.</text>
</comment>
<evidence type="ECO:0000259" key="3">
    <source>
        <dbReference type="Pfam" id="PF13579"/>
    </source>
</evidence>
<reference evidence="4" key="2">
    <citation type="submission" date="2020-09" db="EMBL/GenBank/DDBJ databases">
        <authorList>
            <person name="Sun Q."/>
            <person name="Zhou Y."/>
        </authorList>
    </citation>
    <scope>NUCLEOTIDE SEQUENCE</scope>
    <source>
        <strain evidence="4">CGMCC 1.12751</strain>
    </source>
</reference>
<dbReference type="InterPro" id="IPR001296">
    <property type="entry name" value="Glyco_trans_1"/>
</dbReference>
<dbReference type="GO" id="GO:0016758">
    <property type="term" value="F:hexosyltransferase activity"/>
    <property type="evidence" value="ECO:0007669"/>
    <property type="project" value="TreeGrafter"/>
</dbReference>
<name>A0A917GBW9_9FLAO</name>
<evidence type="ECO:0000313" key="4">
    <source>
        <dbReference type="EMBL" id="GGG36473.1"/>
    </source>
</evidence>
<sequence length="387" mass="44913">MKDVLIITSYFPPETGAASNRMFHLAEGLQKENYKVSVITPLPNYPTGKIFPEYKGKFKHISVENNITIIRLWLYASNSKNKFLRLFAMFSYSFSLIWFFLWNKIPQTVIVQSPPLLVAFTNMFFLRSKNRKLILNVSDLWPIAGLELGAFKKNFSYRMLEKIERLNYKKADLVLGQSEEILTHVKTLFPNKNTFLYRNYPDFEVSKIEFQNPSEQKIKLVYAGLLGMAQGIYKLCEQLDYTNLEFHIYGAGAEQAKIEIFIANHPELPITYHGEVTRKELHQELLKYDLTIIPLLNRIYGSVPSKIFEYARLGLPMLYFGGGEGEDIIKRHDLGWIAEAGNYEALNNEISIIKKSDLSLELKEKIRKTALDKFDFNHQLSRLKKII</sequence>
<evidence type="ECO:0000259" key="2">
    <source>
        <dbReference type="Pfam" id="PF00534"/>
    </source>
</evidence>
<dbReference type="SUPFAM" id="SSF53756">
    <property type="entry name" value="UDP-Glycosyltransferase/glycogen phosphorylase"/>
    <property type="match status" value="1"/>
</dbReference>
<proteinExistence type="predicted"/>
<evidence type="ECO:0000313" key="5">
    <source>
        <dbReference type="Proteomes" id="UP000625976"/>
    </source>
</evidence>
<dbReference type="PANTHER" id="PTHR45947:SF3">
    <property type="entry name" value="SULFOQUINOVOSYL TRANSFERASE SQD2"/>
    <property type="match status" value="1"/>
</dbReference>
<keyword evidence="1" id="KW-0812">Transmembrane</keyword>
<dbReference type="CDD" id="cd03794">
    <property type="entry name" value="GT4_WbuB-like"/>
    <property type="match status" value="1"/>
</dbReference>
<dbReference type="Proteomes" id="UP000625976">
    <property type="component" value="Unassembled WGS sequence"/>
</dbReference>
<gene>
    <name evidence="4" type="ORF">GCM10010976_05190</name>
</gene>
<keyword evidence="1" id="KW-0472">Membrane</keyword>
<keyword evidence="1" id="KW-1133">Transmembrane helix</keyword>
<dbReference type="PANTHER" id="PTHR45947">
    <property type="entry name" value="SULFOQUINOVOSYL TRANSFERASE SQD2"/>
    <property type="match status" value="1"/>
</dbReference>
<keyword evidence="5" id="KW-1185">Reference proteome</keyword>
<feature type="domain" description="Glycosyl transferase family 1" evidence="2">
    <location>
        <begin position="212"/>
        <end position="370"/>
    </location>
</feature>
<dbReference type="Gene3D" id="3.40.50.2000">
    <property type="entry name" value="Glycogen Phosphorylase B"/>
    <property type="match status" value="2"/>
</dbReference>
<dbReference type="Pfam" id="PF00534">
    <property type="entry name" value="Glycos_transf_1"/>
    <property type="match status" value="1"/>
</dbReference>
<dbReference type="AlphaFoldDB" id="A0A917GBW9"/>
<feature type="transmembrane region" description="Helical" evidence="1">
    <location>
        <begin position="83"/>
        <end position="102"/>
    </location>
</feature>
<feature type="domain" description="Glycosyltransferase subfamily 4-like N-terminal" evidence="3">
    <location>
        <begin position="18"/>
        <end position="188"/>
    </location>
</feature>
<protein>
    <submittedName>
        <fullName evidence="4">Glycosyltransferase WbuB</fullName>
    </submittedName>
</protein>
<dbReference type="RefSeq" id="WP_188461573.1">
    <property type="nucleotide sequence ID" value="NZ_BMFQ01000001.1"/>
</dbReference>